<reference evidence="1 2" key="1">
    <citation type="journal article" date="2020" name="Cell">
        <title>Large-Scale Comparative Analyses of Tick Genomes Elucidate Their Genetic Diversity and Vector Capacities.</title>
        <authorList>
            <consortium name="Tick Genome and Microbiome Consortium (TIGMIC)"/>
            <person name="Jia N."/>
            <person name="Wang J."/>
            <person name="Shi W."/>
            <person name="Du L."/>
            <person name="Sun Y."/>
            <person name="Zhan W."/>
            <person name="Jiang J.F."/>
            <person name="Wang Q."/>
            <person name="Zhang B."/>
            <person name="Ji P."/>
            <person name="Bell-Sakyi L."/>
            <person name="Cui X.M."/>
            <person name="Yuan T.T."/>
            <person name="Jiang B.G."/>
            <person name="Yang W.F."/>
            <person name="Lam T.T."/>
            <person name="Chang Q.C."/>
            <person name="Ding S.J."/>
            <person name="Wang X.J."/>
            <person name="Zhu J.G."/>
            <person name="Ruan X.D."/>
            <person name="Zhao L."/>
            <person name="Wei J.T."/>
            <person name="Ye R.Z."/>
            <person name="Que T.C."/>
            <person name="Du C.H."/>
            <person name="Zhou Y.H."/>
            <person name="Cheng J.X."/>
            <person name="Dai P.F."/>
            <person name="Guo W.B."/>
            <person name="Han X.H."/>
            <person name="Huang E.J."/>
            <person name="Li L.F."/>
            <person name="Wei W."/>
            <person name="Gao Y.C."/>
            <person name="Liu J.Z."/>
            <person name="Shao H.Z."/>
            <person name="Wang X."/>
            <person name="Wang C.C."/>
            <person name="Yang T.C."/>
            <person name="Huo Q.B."/>
            <person name="Li W."/>
            <person name="Chen H.Y."/>
            <person name="Chen S.E."/>
            <person name="Zhou L.G."/>
            <person name="Ni X.B."/>
            <person name="Tian J.H."/>
            <person name="Sheng Y."/>
            <person name="Liu T."/>
            <person name="Pan Y.S."/>
            <person name="Xia L.Y."/>
            <person name="Li J."/>
            <person name="Zhao F."/>
            <person name="Cao W.C."/>
        </authorList>
    </citation>
    <scope>NUCLEOTIDE SEQUENCE [LARGE SCALE GENOMIC DNA]</scope>
    <source>
        <strain evidence="1">Iper-2018</strain>
    </source>
</reference>
<protein>
    <submittedName>
        <fullName evidence="1">Uncharacterized protein</fullName>
    </submittedName>
</protein>
<gene>
    <name evidence="1" type="ORF">HPB47_007921</name>
</gene>
<accession>A0AC60P668</accession>
<evidence type="ECO:0000313" key="2">
    <source>
        <dbReference type="Proteomes" id="UP000805193"/>
    </source>
</evidence>
<comment type="caution">
    <text evidence="1">The sequence shown here is derived from an EMBL/GenBank/DDBJ whole genome shotgun (WGS) entry which is preliminary data.</text>
</comment>
<sequence length="187" mass="19875">MRYLRSSSRRSLPAPVLFLNSSGAVVPCSAGGVPTPSTAWRKADGGPVLTDLPGLRQLRSDGSLVFPPFGADQYRPDVHATSYRCEASNSYGSIGSRDVRVSAVWIALLPSLPLASTTSRPPAVSSQNPEGRSTNGIPRGQPPGSRGTLHAKAGSRDCRTSPTVLPFCTIDVPTRREDRNNCAYTPL</sequence>
<name>A0AC60P668_IXOPE</name>
<organism evidence="1 2">
    <name type="scientific">Ixodes persulcatus</name>
    <name type="common">Taiga tick</name>
    <dbReference type="NCBI Taxonomy" id="34615"/>
    <lineage>
        <taxon>Eukaryota</taxon>
        <taxon>Metazoa</taxon>
        <taxon>Ecdysozoa</taxon>
        <taxon>Arthropoda</taxon>
        <taxon>Chelicerata</taxon>
        <taxon>Arachnida</taxon>
        <taxon>Acari</taxon>
        <taxon>Parasitiformes</taxon>
        <taxon>Ixodida</taxon>
        <taxon>Ixodoidea</taxon>
        <taxon>Ixodidae</taxon>
        <taxon>Ixodinae</taxon>
        <taxon>Ixodes</taxon>
    </lineage>
</organism>
<dbReference type="Proteomes" id="UP000805193">
    <property type="component" value="Unassembled WGS sequence"/>
</dbReference>
<dbReference type="EMBL" id="JABSTQ010011136">
    <property type="protein sequence ID" value="KAG0414909.1"/>
    <property type="molecule type" value="Genomic_DNA"/>
</dbReference>
<keyword evidence="2" id="KW-1185">Reference proteome</keyword>
<evidence type="ECO:0000313" key="1">
    <source>
        <dbReference type="EMBL" id="KAG0414909.1"/>
    </source>
</evidence>
<proteinExistence type="predicted"/>